<dbReference type="Proteomes" id="UP000827092">
    <property type="component" value="Unassembled WGS sequence"/>
</dbReference>
<reference evidence="3 4" key="1">
    <citation type="journal article" date="2022" name="Nat. Ecol. Evol.">
        <title>A masculinizing supergene underlies an exaggerated male reproductive morph in a spider.</title>
        <authorList>
            <person name="Hendrickx F."/>
            <person name="De Corte Z."/>
            <person name="Sonet G."/>
            <person name="Van Belleghem S.M."/>
            <person name="Kostlbacher S."/>
            <person name="Vangestel C."/>
        </authorList>
    </citation>
    <scope>NUCLEOTIDE SEQUENCE [LARGE SCALE GENOMIC DNA]</scope>
    <source>
        <strain evidence="3">W744_W776</strain>
    </source>
</reference>
<dbReference type="EMBL" id="JAFNEN010000102">
    <property type="protein sequence ID" value="KAG8194568.1"/>
    <property type="molecule type" value="Genomic_DNA"/>
</dbReference>
<feature type="transmembrane region" description="Helical" evidence="2">
    <location>
        <begin position="151"/>
        <end position="174"/>
    </location>
</feature>
<comment type="caution">
    <text evidence="3">The sequence shown here is derived from an EMBL/GenBank/DDBJ whole genome shotgun (WGS) entry which is preliminary data.</text>
</comment>
<name>A0AAV6VG04_9ARAC</name>
<feature type="transmembrane region" description="Helical" evidence="2">
    <location>
        <begin position="218"/>
        <end position="242"/>
    </location>
</feature>
<keyword evidence="2" id="KW-0472">Membrane</keyword>
<gene>
    <name evidence="3" type="ORF">JTE90_013310</name>
</gene>
<sequence>MAMRSCSGFSDLRAGSIVVCHYAMGLSFVALIILGSRLHQVDKEAGFLQVILNTWFRESVQPAAGQTRGSGVAGTSQRPPSPKVMLTEQAQRTLLAFREDIRYFYRELDAARMTLILSIVFVGIFILSWWWMAFAIKQARSDGGVSLRTVLLLAVFAAVDVAASTGFILLRIIMYIRKDHLFPQEMRKPIPSLEYDQLAAYAALRLFTIQSSCGSIDILVIIVVGFLTGLRVYSVVCVFSYYKKAKNGSVDLYEHNTYHAFSENATGESDTSSRIERLKILDDYGSKTIVGKYSKRAGLAAGLASLPRRPPRSRPGSVTGSTYDEDPPELKIQAADMPMEMQRSAVFSATQALKLYSTEKHIAESIKQDFDTMYHPTWHCIVGRNWGSCVTHSKQCYVRLAYKELTILLYRST</sequence>
<dbReference type="PANTHER" id="PTHR11886:SF35">
    <property type="entry name" value="DYNEIN LIGHT CHAIN"/>
    <property type="match status" value="1"/>
</dbReference>
<dbReference type="AlphaFoldDB" id="A0AAV6VG04"/>
<dbReference type="InterPro" id="IPR001372">
    <property type="entry name" value="Dynein_light_chain_typ-1/2"/>
</dbReference>
<evidence type="ECO:0000256" key="2">
    <source>
        <dbReference type="SAM" id="Phobius"/>
    </source>
</evidence>
<keyword evidence="2" id="KW-0812">Transmembrane</keyword>
<organism evidence="3 4">
    <name type="scientific">Oedothorax gibbosus</name>
    <dbReference type="NCBI Taxonomy" id="931172"/>
    <lineage>
        <taxon>Eukaryota</taxon>
        <taxon>Metazoa</taxon>
        <taxon>Ecdysozoa</taxon>
        <taxon>Arthropoda</taxon>
        <taxon>Chelicerata</taxon>
        <taxon>Arachnida</taxon>
        <taxon>Araneae</taxon>
        <taxon>Araneomorphae</taxon>
        <taxon>Entelegynae</taxon>
        <taxon>Araneoidea</taxon>
        <taxon>Linyphiidae</taxon>
        <taxon>Erigoninae</taxon>
        <taxon>Oedothorax</taxon>
    </lineage>
</organism>
<keyword evidence="2" id="KW-1133">Transmembrane helix</keyword>
<dbReference type="PANTHER" id="PTHR11886">
    <property type="entry name" value="DYNEIN LIGHT CHAIN"/>
    <property type="match status" value="1"/>
</dbReference>
<dbReference type="SMART" id="SM01375">
    <property type="entry name" value="Dynein_light"/>
    <property type="match status" value="1"/>
</dbReference>
<dbReference type="SUPFAM" id="SSF54648">
    <property type="entry name" value="DLC"/>
    <property type="match status" value="1"/>
</dbReference>
<dbReference type="GO" id="GO:0045505">
    <property type="term" value="F:dynein intermediate chain binding"/>
    <property type="evidence" value="ECO:0007669"/>
    <property type="project" value="TreeGrafter"/>
</dbReference>
<dbReference type="GO" id="GO:0005868">
    <property type="term" value="C:cytoplasmic dynein complex"/>
    <property type="evidence" value="ECO:0007669"/>
    <property type="project" value="TreeGrafter"/>
</dbReference>
<protein>
    <submittedName>
        <fullName evidence="3">Uncharacterized protein</fullName>
    </submittedName>
</protein>
<dbReference type="Gene3D" id="3.30.740.10">
    <property type="entry name" value="Protein Inhibitor Of Neuronal Nitric Oxide Synthase"/>
    <property type="match status" value="1"/>
</dbReference>
<evidence type="ECO:0000256" key="1">
    <source>
        <dbReference type="SAM" id="MobiDB-lite"/>
    </source>
</evidence>
<evidence type="ECO:0000313" key="3">
    <source>
        <dbReference type="EMBL" id="KAG8194568.1"/>
    </source>
</evidence>
<keyword evidence="4" id="KW-1185">Reference proteome</keyword>
<feature type="transmembrane region" description="Helical" evidence="2">
    <location>
        <begin position="110"/>
        <end position="131"/>
    </location>
</feature>
<feature type="region of interest" description="Disordered" evidence="1">
    <location>
        <begin position="305"/>
        <end position="328"/>
    </location>
</feature>
<evidence type="ECO:0000313" key="4">
    <source>
        <dbReference type="Proteomes" id="UP000827092"/>
    </source>
</evidence>
<dbReference type="Pfam" id="PF01221">
    <property type="entry name" value="Dynein_light"/>
    <property type="match status" value="1"/>
</dbReference>
<feature type="transmembrane region" description="Helical" evidence="2">
    <location>
        <begin position="12"/>
        <end position="34"/>
    </location>
</feature>
<dbReference type="InterPro" id="IPR037177">
    <property type="entry name" value="DLC_sf"/>
</dbReference>
<accession>A0AAV6VG04</accession>
<dbReference type="FunFam" id="3.30.740.10:FF:000006">
    <property type="entry name" value="Dynein light chain"/>
    <property type="match status" value="1"/>
</dbReference>
<proteinExistence type="predicted"/>
<dbReference type="GO" id="GO:0007017">
    <property type="term" value="P:microtubule-based process"/>
    <property type="evidence" value="ECO:0007669"/>
    <property type="project" value="InterPro"/>
</dbReference>